<name>A0A318M4U5_9PSEU</name>
<dbReference type="InterPro" id="IPR001753">
    <property type="entry name" value="Enoyl-CoA_hydra/iso"/>
</dbReference>
<evidence type="ECO:0000313" key="1">
    <source>
        <dbReference type="EMBL" id="PXY26501.1"/>
    </source>
</evidence>
<sequence length="71" mass="7246">MLTNDSKRNAMSAAMWRAIPDAVTGLADNTVRAIVLQGARNTFCAGADIAGLTAIRGGSPTNAGPRASSRS</sequence>
<proteinExistence type="predicted"/>
<dbReference type="Proteomes" id="UP000247892">
    <property type="component" value="Unassembled WGS sequence"/>
</dbReference>
<dbReference type="EMBL" id="MASU01000010">
    <property type="protein sequence ID" value="PXY26501.1"/>
    <property type="molecule type" value="Genomic_DNA"/>
</dbReference>
<dbReference type="AlphaFoldDB" id="A0A318M4U5"/>
<dbReference type="InterPro" id="IPR029045">
    <property type="entry name" value="ClpP/crotonase-like_dom_sf"/>
</dbReference>
<dbReference type="Gene3D" id="3.90.226.10">
    <property type="entry name" value="2-enoyl-CoA Hydratase, Chain A, domain 1"/>
    <property type="match status" value="1"/>
</dbReference>
<evidence type="ECO:0000313" key="2">
    <source>
        <dbReference type="Proteomes" id="UP000247892"/>
    </source>
</evidence>
<dbReference type="SUPFAM" id="SSF52096">
    <property type="entry name" value="ClpP/crotonase"/>
    <property type="match status" value="1"/>
</dbReference>
<organism evidence="1 2">
    <name type="scientific">Prauserella flavalba</name>
    <dbReference type="NCBI Taxonomy" id="1477506"/>
    <lineage>
        <taxon>Bacteria</taxon>
        <taxon>Bacillati</taxon>
        <taxon>Actinomycetota</taxon>
        <taxon>Actinomycetes</taxon>
        <taxon>Pseudonocardiales</taxon>
        <taxon>Pseudonocardiaceae</taxon>
        <taxon>Prauserella</taxon>
    </lineage>
</organism>
<protein>
    <recommendedName>
        <fullName evidence="3">Enoyl-CoA hydratase/isomerase family protein</fullName>
    </recommendedName>
</protein>
<dbReference type="GO" id="GO:0003824">
    <property type="term" value="F:catalytic activity"/>
    <property type="evidence" value="ECO:0007669"/>
    <property type="project" value="UniProtKB-ARBA"/>
</dbReference>
<reference evidence="1 2" key="1">
    <citation type="submission" date="2016-07" db="EMBL/GenBank/DDBJ databases">
        <title>Draft genome sequence of Prauserella sp. YIM 121212, isolated from alkaline soil.</title>
        <authorList>
            <person name="Ruckert C."/>
            <person name="Albersmeier A."/>
            <person name="Jiang C.-L."/>
            <person name="Jiang Y."/>
            <person name="Kalinowski J."/>
            <person name="Schneider O."/>
            <person name="Winkler A."/>
            <person name="Zotchev S.B."/>
        </authorList>
    </citation>
    <scope>NUCLEOTIDE SEQUENCE [LARGE SCALE GENOMIC DNA]</scope>
    <source>
        <strain evidence="1 2">YIM 121212</strain>
    </source>
</reference>
<keyword evidence="2" id="KW-1185">Reference proteome</keyword>
<accession>A0A318M4U5</accession>
<dbReference type="Pfam" id="PF00378">
    <property type="entry name" value="ECH_1"/>
    <property type="match status" value="1"/>
</dbReference>
<dbReference type="RefSeq" id="WP_281271657.1">
    <property type="nucleotide sequence ID" value="NZ_JBHVKT010000090.1"/>
</dbReference>
<gene>
    <name evidence="1" type="ORF">BA062_24050</name>
</gene>
<comment type="caution">
    <text evidence="1">The sequence shown here is derived from an EMBL/GenBank/DDBJ whole genome shotgun (WGS) entry which is preliminary data.</text>
</comment>
<evidence type="ECO:0008006" key="3">
    <source>
        <dbReference type="Google" id="ProtNLM"/>
    </source>
</evidence>